<feature type="compositionally biased region" description="Polar residues" evidence="1">
    <location>
        <begin position="331"/>
        <end position="341"/>
    </location>
</feature>
<proteinExistence type="predicted"/>
<name>A0A8C7BV30_NEOVI</name>
<dbReference type="Proteomes" id="UP000694425">
    <property type="component" value="Unplaced"/>
</dbReference>
<reference evidence="2" key="1">
    <citation type="submission" date="2025-08" db="UniProtKB">
        <authorList>
            <consortium name="Ensembl"/>
        </authorList>
    </citation>
    <scope>IDENTIFICATION</scope>
</reference>
<feature type="compositionally biased region" description="Pro residues" evidence="1">
    <location>
        <begin position="189"/>
        <end position="200"/>
    </location>
</feature>
<sequence>MATPSSDKKAQKQLQGEVPVGPKNEVASAPGDAHGVSNPDPGASVPSVSSGLSPSGGGTPHSGTAGSSASALAAVGAISINGEGSDLPSTARVQARERADLQGGRSPHAALRCVVPGAGQGLQALHEGGVGAMMQAMRGVGQASGPPTLPMSLGKGRGKKQLSCKEAAQAQKPPGCRCLFPGLLAPQCPVPSPPSSPGPQPSGRRRSRASPWGQAAQPGPALRSQAGAPGPALRSTTFGGHASGLVSALRSRTSAPGPSRRRGVSAPGPVHRPGASASGPALHSAPGPALRSRSRASAPGPALRSRRRASAPGPALRSRRRASAPGPAFRSHTSAPGSTYGNRAAAPGPAFHNRASSPALRSGCPTSGFVLRSRTIERSSPRSRASLPVPTSLSPPSSPGVALRRLVCQSSSSSPNPEVPSVDAQPRWHAVRMRASSPSPPGRLFPFPEQLCGESPSSSSSASSSSTSSPKFSGLGSISTPSPASLRRALLPELDALSPLSPGEEAETGSVPSSPIPPVV</sequence>
<dbReference type="GeneTree" id="ENSGT00390000008621"/>
<evidence type="ECO:0000313" key="2">
    <source>
        <dbReference type="Ensembl" id="ENSNVIP00000023119.1"/>
    </source>
</evidence>
<dbReference type="InterPro" id="IPR052882">
    <property type="entry name" value="EZH_Inhibitor"/>
</dbReference>
<dbReference type="GO" id="GO:0005634">
    <property type="term" value="C:nucleus"/>
    <property type="evidence" value="ECO:0007669"/>
    <property type="project" value="TreeGrafter"/>
</dbReference>
<feature type="compositionally biased region" description="Low complexity" evidence="1">
    <location>
        <begin position="455"/>
        <end position="469"/>
    </location>
</feature>
<feature type="region of interest" description="Disordered" evidence="1">
    <location>
        <begin position="1"/>
        <end position="69"/>
    </location>
</feature>
<dbReference type="AlphaFoldDB" id="A0A8C7BV30"/>
<feature type="compositionally biased region" description="Basic and acidic residues" evidence="1">
    <location>
        <begin position="1"/>
        <end position="10"/>
    </location>
</feature>
<evidence type="ECO:0008006" key="4">
    <source>
        <dbReference type="Google" id="ProtNLM"/>
    </source>
</evidence>
<evidence type="ECO:0000313" key="3">
    <source>
        <dbReference type="Proteomes" id="UP000694425"/>
    </source>
</evidence>
<dbReference type="PANTHER" id="PTHR22467">
    <property type="entry name" value="EZH INHIBITORY PROTEIN-RELATED"/>
    <property type="match status" value="1"/>
</dbReference>
<evidence type="ECO:0000256" key="1">
    <source>
        <dbReference type="SAM" id="MobiDB-lite"/>
    </source>
</evidence>
<feature type="compositionally biased region" description="Low complexity" evidence="1">
    <location>
        <begin position="386"/>
        <end position="395"/>
    </location>
</feature>
<feature type="region of interest" description="Disordered" evidence="1">
    <location>
        <begin position="189"/>
        <end position="520"/>
    </location>
</feature>
<dbReference type="Ensembl" id="ENSNVIT00000026881.1">
    <property type="protein sequence ID" value="ENSNVIP00000023119.1"/>
    <property type="gene ID" value="ENSNVIG00000018007.1"/>
</dbReference>
<keyword evidence="3" id="KW-1185">Reference proteome</keyword>
<reference evidence="2" key="2">
    <citation type="submission" date="2025-09" db="UniProtKB">
        <authorList>
            <consortium name="Ensembl"/>
        </authorList>
    </citation>
    <scope>IDENTIFICATION</scope>
</reference>
<dbReference type="PANTHER" id="PTHR22467:SF1">
    <property type="entry name" value="EZH INHIBITORY PROTEIN"/>
    <property type="match status" value="1"/>
</dbReference>
<feature type="compositionally biased region" description="Low complexity" evidence="1">
    <location>
        <begin position="284"/>
        <end position="303"/>
    </location>
</feature>
<protein>
    <recommendedName>
        <fullName evidence="4">EZH inhibitory protein</fullName>
    </recommendedName>
</protein>
<organism evidence="2 3">
    <name type="scientific">Neovison vison</name>
    <name type="common">American mink</name>
    <name type="synonym">Mustela vison</name>
    <dbReference type="NCBI Taxonomy" id="452646"/>
    <lineage>
        <taxon>Eukaryota</taxon>
        <taxon>Metazoa</taxon>
        <taxon>Chordata</taxon>
        <taxon>Craniata</taxon>
        <taxon>Vertebrata</taxon>
        <taxon>Euteleostomi</taxon>
        <taxon>Mammalia</taxon>
        <taxon>Eutheria</taxon>
        <taxon>Laurasiatheria</taxon>
        <taxon>Carnivora</taxon>
        <taxon>Caniformia</taxon>
        <taxon>Musteloidea</taxon>
        <taxon>Mustelidae</taxon>
        <taxon>Mustelinae</taxon>
        <taxon>Neogale</taxon>
    </lineage>
</organism>
<accession>A0A8C7BV30</accession>
<feature type="compositionally biased region" description="Low complexity" evidence="1">
    <location>
        <begin position="41"/>
        <end position="53"/>
    </location>
</feature>